<dbReference type="InterPro" id="IPR001357">
    <property type="entry name" value="BRCT_dom"/>
</dbReference>
<dbReference type="GO" id="GO:0043021">
    <property type="term" value="F:ribonucleoprotein complex binding"/>
    <property type="evidence" value="ECO:0007669"/>
    <property type="project" value="UniProtKB-UniRule"/>
</dbReference>
<dbReference type="Gene3D" id="3.40.50.10190">
    <property type="entry name" value="BRCT domain"/>
    <property type="match status" value="1"/>
</dbReference>
<feature type="compositionally biased region" description="Acidic residues" evidence="5">
    <location>
        <begin position="336"/>
        <end position="350"/>
    </location>
</feature>
<protein>
    <recommendedName>
        <fullName evidence="4">Pescadillo homolog</fullName>
    </recommendedName>
</protein>
<comment type="similarity">
    <text evidence="4">Belongs to the pescadillo family.</text>
</comment>
<comment type="caution">
    <text evidence="7">The sequence shown here is derived from an EMBL/GenBank/DDBJ whole genome shotgun (WGS) entry which is preliminary data.</text>
</comment>
<dbReference type="PANTHER" id="PTHR12221">
    <property type="entry name" value="PESCADILLO - RELATED"/>
    <property type="match status" value="1"/>
</dbReference>
<feature type="domain" description="BRCT" evidence="6">
    <location>
        <begin position="406"/>
        <end position="496"/>
    </location>
</feature>
<evidence type="ECO:0000256" key="5">
    <source>
        <dbReference type="SAM" id="MobiDB-lite"/>
    </source>
</evidence>
<feature type="compositionally biased region" description="Basic residues" evidence="5">
    <location>
        <begin position="602"/>
        <end position="612"/>
    </location>
</feature>
<sequence length="670" mass="74925">MGKRIKRGTKGNAVNYLTRTRAIRKLQVSLKDFRRLCIFKGIHPREPRKKKHGADKTYYHIKDLRWLAHEQVLHKLREEKAWNKKVKRAAGKLNYDETERLEVIKPKYKLDHLVRERYPSFIDALRDLDDPLTMVHLFACLPAVEKTDVNIPQNMCELAKRLAMEFQAYIARTHSLRKVFISVKGYYYQAEVMGQCVTWLAPHQVSQLIPEDVDWMVLTTFLEFYETMMTFVNFKLYHSLSLRYPPVLDKRLSDAAAHLEAIMKDLARPSFSGREEAHTASGLAEISSSVRERMVTLPDKIDELTKQGTARQDDCAEGAEAMDAKESEAESGSDMPEIDSGSDESLDNETSDGAAGADVPLPEVADACEQGASDSGDDVGPSAQEVEGEKAAGATVGVDSQDEATLCERLFNGLVFFLGREVPMETLLFVIRSFGGSAGWCGEGSPVSEADDSITHQVVDRPSPKQMREHREYIQPQWVFDSANARLLLPADGYAPGKTLPPHLSPFVDYEDEGYVPDYALQIKRLQESANLARNTISTGIADQTFVAETAREDPEMEEQASLEAAKEAEEQYLTELGAELGTGDNENGPSGGASSGSKAPTHVKGKHKKKRTAEQVAADAKAMDEMMIRKKDRWIYNRIRKREGERTTRVAKLKRKRDAIAAKGVPDPT</sequence>
<comment type="subcellular location">
    <subcellularLocation>
        <location evidence="4">Nucleus</location>
        <location evidence="4">Nucleolus</location>
    </subcellularLocation>
    <subcellularLocation>
        <location evidence="4">Nucleus</location>
        <location evidence="4">Nucleoplasm</location>
    </subcellularLocation>
</comment>
<feature type="region of interest" description="Disordered" evidence="5">
    <location>
        <begin position="645"/>
        <end position="670"/>
    </location>
</feature>
<dbReference type="Pfam" id="PF06732">
    <property type="entry name" value="Pescadillo_N"/>
    <property type="match status" value="1"/>
</dbReference>
<reference evidence="7" key="1">
    <citation type="submission" date="2020-12" db="EMBL/GenBank/DDBJ databases">
        <authorList>
            <person name="Iha C."/>
        </authorList>
    </citation>
    <scope>NUCLEOTIDE SEQUENCE</scope>
</reference>
<accession>A0A8S1IS02</accession>
<organism evidence="7 8">
    <name type="scientific">Ostreobium quekettii</name>
    <dbReference type="NCBI Taxonomy" id="121088"/>
    <lineage>
        <taxon>Eukaryota</taxon>
        <taxon>Viridiplantae</taxon>
        <taxon>Chlorophyta</taxon>
        <taxon>core chlorophytes</taxon>
        <taxon>Ulvophyceae</taxon>
        <taxon>TCBD clade</taxon>
        <taxon>Bryopsidales</taxon>
        <taxon>Ostreobineae</taxon>
        <taxon>Ostreobiaceae</taxon>
        <taxon>Ostreobium</taxon>
    </lineage>
</organism>
<name>A0A8S1IS02_9CHLO</name>
<dbReference type="FunFam" id="3.40.50.10190:FF:000002">
    <property type="entry name" value="Pescadillo homolog"/>
    <property type="match status" value="1"/>
</dbReference>
<gene>
    <name evidence="7" type="ORF">OSTQU699_LOCUS3023</name>
</gene>
<dbReference type="GO" id="GO:0070545">
    <property type="term" value="C:PeBoW complex"/>
    <property type="evidence" value="ECO:0007669"/>
    <property type="project" value="TreeGrafter"/>
</dbReference>
<dbReference type="GO" id="GO:0030687">
    <property type="term" value="C:preribosome, large subunit precursor"/>
    <property type="evidence" value="ECO:0007669"/>
    <property type="project" value="UniProtKB-UniRule"/>
</dbReference>
<dbReference type="PANTHER" id="PTHR12221:SF6">
    <property type="entry name" value="PESCADILLO HOMOLOG"/>
    <property type="match status" value="1"/>
</dbReference>
<keyword evidence="3 4" id="KW-0539">Nucleus</keyword>
<dbReference type="HAMAP" id="MF_03028">
    <property type="entry name" value="Pescadillo"/>
    <property type="match status" value="1"/>
</dbReference>
<dbReference type="InterPro" id="IPR036420">
    <property type="entry name" value="BRCT_dom_sf"/>
</dbReference>
<dbReference type="AlphaFoldDB" id="A0A8S1IS02"/>
<dbReference type="GO" id="GO:0003723">
    <property type="term" value="F:RNA binding"/>
    <property type="evidence" value="ECO:0007669"/>
    <property type="project" value="TreeGrafter"/>
</dbReference>
<evidence type="ECO:0000256" key="1">
    <source>
        <dbReference type="ARBA" id="ARBA00022517"/>
    </source>
</evidence>
<dbReference type="InterPro" id="IPR010613">
    <property type="entry name" value="PES"/>
</dbReference>
<evidence type="ECO:0000259" key="6">
    <source>
        <dbReference type="PROSITE" id="PS50172"/>
    </source>
</evidence>
<evidence type="ECO:0000256" key="4">
    <source>
        <dbReference type="HAMAP-Rule" id="MF_03028"/>
    </source>
</evidence>
<dbReference type="GO" id="GO:0005654">
    <property type="term" value="C:nucleoplasm"/>
    <property type="evidence" value="ECO:0007669"/>
    <property type="project" value="UniProtKB-SubCell"/>
</dbReference>
<keyword evidence="2 4" id="KW-0698">rRNA processing</keyword>
<evidence type="ECO:0000313" key="8">
    <source>
        <dbReference type="Proteomes" id="UP000708148"/>
    </source>
</evidence>
<keyword evidence="1 4" id="KW-0690">Ribosome biogenesis</keyword>
<proteinExistence type="inferred from homology"/>
<dbReference type="GO" id="GO:0000463">
    <property type="term" value="P:maturation of LSU-rRNA from tricistronic rRNA transcript (SSU-rRNA, 5.8S rRNA, LSU-rRNA)"/>
    <property type="evidence" value="ECO:0007669"/>
    <property type="project" value="UniProtKB-UniRule"/>
</dbReference>
<dbReference type="SUPFAM" id="SSF52113">
    <property type="entry name" value="BRCT domain"/>
    <property type="match status" value="1"/>
</dbReference>
<feature type="region of interest" description="Disordered" evidence="5">
    <location>
        <begin position="300"/>
        <end position="397"/>
    </location>
</feature>
<feature type="region of interest" description="Disordered" evidence="5">
    <location>
        <begin position="580"/>
        <end position="621"/>
    </location>
</feature>
<dbReference type="GO" id="GO:0000466">
    <property type="term" value="P:maturation of 5.8S rRNA from tricistronic rRNA transcript (SSU-rRNA, 5.8S rRNA, LSU-rRNA)"/>
    <property type="evidence" value="ECO:0007669"/>
    <property type="project" value="UniProtKB-UniRule"/>
</dbReference>
<comment type="function">
    <text evidence="4">Required for maturation of ribosomal RNAs and formation of the large ribosomal subunit.</text>
</comment>
<keyword evidence="8" id="KW-1185">Reference proteome</keyword>
<dbReference type="PROSITE" id="PS50172">
    <property type="entry name" value="BRCT"/>
    <property type="match status" value="1"/>
</dbReference>
<dbReference type="CDD" id="cd17709">
    <property type="entry name" value="BRCT_pescadillo_like"/>
    <property type="match status" value="1"/>
</dbReference>
<evidence type="ECO:0000256" key="2">
    <source>
        <dbReference type="ARBA" id="ARBA00022552"/>
    </source>
</evidence>
<dbReference type="EMBL" id="CAJHUC010000695">
    <property type="protein sequence ID" value="CAD7697662.1"/>
    <property type="molecule type" value="Genomic_DNA"/>
</dbReference>
<evidence type="ECO:0000256" key="3">
    <source>
        <dbReference type="ARBA" id="ARBA00023242"/>
    </source>
</evidence>
<dbReference type="OrthoDB" id="10264910at2759"/>
<dbReference type="Proteomes" id="UP000708148">
    <property type="component" value="Unassembled WGS sequence"/>
</dbReference>
<evidence type="ECO:0000313" key="7">
    <source>
        <dbReference type="EMBL" id="CAD7697662.1"/>
    </source>
</evidence>